<dbReference type="Pfam" id="PF10069">
    <property type="entry name" value="DICT"/>
    <property type="match status" value="1"/>
</dbReference>
<feature type="domain" description="DICT" evidence="2">
    <location>
        <begin position="115"/>
        <end position="214"/>
    </location>
</feature>
<accession>A0A7T3G0D1</accession>
<gene>
    <name evidence="3" type="ORF">I7X12_05095</name>
</gene>
<dbReference type="InterPro" id="IPR019278">
    <property type="entry name" value="DICT_dom"/>
</dbReference>
<evidence type="ECO:0000313" key="3">
    <source>
        <dbReference type="EMBL" id="QPV64008.1"/>
    </source>
</evidence>
<dbReference type="RefSeq" id="WP_198062783.1">
    <property type="nucleotide sequence ID" value="NZ_CP065856.1"/>
</dbReference>
<proteinExistence type="predicted"/>
<dbReference type="EMBL" id="CP065856">
    <property type="protein sequence ID" value="QPV64008.1"/>
    <property type="molecule type" value="Genomic_DNA"/>
</dbReference>
<reference evidence="3 4" key="1">
    <citation type="submission" date="2020-12" db="EMBL/GenBank/DDBJ databases">
        <title>Halosimplex halophilum sp. nov. and Halosimplex salinum sp. nov., two new members of the genus Halosimplex.</title>
        <authorList>
            <person name="Cui H.L."/>
        </authorList>
    </citation>
    <scope>NUCLEOTIDE SEQUENCE [LARGE SCALE GENOMIC DNA]</scope>
    <source>
        <strain evidence="3 4">YGH94</strain>
    </source>
</reference>
<keyword evidence="4" id="KW-1185">Reference proteome</keyword>
<evidence type="ECO:0000313" key="4">
    <source>
        <dbReference type="Proteomes" id="UP000595001"/>
    </source>
</evidence>
<dbReference type="AlphaFoldDB" id="A0A7T3G0D1"/>
<name>A0A7T3G0D1_9EURY</name>
<dbReference type="Proteomes" id="UP000595001">
    <property type="component" value="Chromosome"/>
</dbReference>
<evidence type="ECO:0000259" key="2">
    <source>
        <dbReference type="Pfam" id="PF10069"/>
    </source>
</evidence>
<protein>
    <submittedName>
        <fullName evidence="3">Sensor protein</fullName>
    </submittedName>
</protein>
<feature type="region of interest" description="Disordered" evidence="1">
    <location>
        <begin position="1"/>
        <end position="23"/>
    </location>
</feature>
<dbReference type="KEGG" id="hlt:I7X12_05095"/>
<dbReference type="InterPro" id="IPR016954">
    <property type="entry name" value="Uncharacterised_Vng0742h"/>
</dbReference>
<evidence type="ECO:0000256" key="1">
    <source>
        <dbReference type="SAM" id="MobiDB-lite"/>
    </source>
</evidence>
<organism evidence="3 4">
    <name type="scientific">Halosimplex litoreum</name>
    <dbReference type="NCBI Taxonomy" id="1198301"/>
    <lineage>
        <taxon>Archaea</taxon>
        <taxon>Methanobacteriati</taxon>
        <taxon>Methanobacteriota</taxon>
        <taxon>Stenosarchaea group</taxon>
        <taxon>Halobacteria</taxon>
        <taxon>Halobacteriales</taxon>
        <taxon>Haloarculaceae</taxon>
        <taxon>Halosimplex</taxon>
    </lineage>
</organism>
<dbReference type="GeneID" id="60587846"/>
<dbReference type="PIRSF" id="PIRSF030471">
    <property type="entry name" value="STR_Vng0742h_prd"/>
    <property type="match status" value="1"/>
</dbReference>
<sequence length="246" mass="26467">MAADGEPPLRALRDRALGPPKTVTTFGPEPYDDLTGVLDRFDVELRHEPLPVPKSSGYLVVRRGDEYLGAISAAGFDDLRDRSGAPPWDATAAASAYRDLVALLSGASFEMDDRGRMVATAREIEDRAWRAGRGALYVTFQSLSAFEEQVSTYARLAGRTDLSVAVYGDPDWEPPPIDGVDIHRDEAGEISDFWVVAFDGAGEDDDKCAMIAEESAAGVFTGVVTYDPTVVDDLTAYLDDVAASGP</sequence>
<dbReference type="OrthoDB" id="302327at2157"/>